<protein>
    <submittedName>
        <fullName evidence="2">Predicted glycosyl hydrolase</fullName>
    </submittedName>
</protein>
<dbReference type="GO" id="GO:0016787">
    <property type="term" value="F:hydrolase activity"/>
    <property type="evidence" value="ECO:0007669"/>
    <property type="project" value="UniProtKB-KW"/>
</dbReference>
<dbReference type="Gene3D" id="3.90.550.10">
    <property type="entry name" value="Spore Coat Polysaccharide Biosynthesis Protein SpsA, Chain A"/>
    <property type="match status" value="1"/>
</dbReference>
<evidence type="ECO:0000313" key="3">
    <source>
        <dbReference type="Proteomes" id="UP000271603"/>
    </source>
</evidence>
<dbReference type="AlphaFoldDB" id="A0A447QRR0"/>
<evidence type="ECO:0000259" key="1">
    <source>
        <dbReference type="Pfam" id="PF00535"/>
    </source>
</evidence>
<proteinExistence type="predicted"/>
<dbReference type="InterPro" id="IPR050834">
    <property type="entry name" value="Glycosyltransf_2"/>
</dbReference>
<reference evidence="2 3" key="1">
    <citation type="submission" date="2018-12" db="EMBL/GenBank/DDBJ databases">
        <authorList>
            <consortium name="Pathogen Informatics"/>
        </authorList>
    </citation>
    <scope>NUCLEOTIDE SEQUENCE [LARGE SCALE GENOMIC DNA]</scope>
    <source>
        <strain evidence="2 3">NCTC9419</strain>
    </source>
</reference>
<dbReference type="PANTHER" id="PTHR43685:SF13">
    <property type="entry name" value="O ANTIGEN BIOSYNTHESIS RHAMNOSYLTRANSFERASE RFBN"/>
    <property type="match status" value="1"/>
</dbReference>
<dbReference type="PANTHER" id="PTHR43685">
    <property type="entry name" value="GLYCOSYLTRANSFERASE"/>
    <property type="match status" value="1"/>
</dbReference>
<dbReference type="Pfam" id="PF00535">
    <property type="entry name" value="Glycos_transf_2"/>
    <property type="match status" value="1"/>
</dbReference>
<name>A0A447QRR0_SERRU</name>
<dbReference type="GO" id="GO:0044010">
    <property type="term" value="P:single-species biofilm formation"/>
    <property type="evidence" value="ECO:0007669"/>
    <property type="project" value="TreeGrafter"/>
</dbReference>
<organism evidence="2 3">
    <name type="scientific">Serratia rubidaea</name>
    <name type="common">Serratia marinorubra</name>
    <dbReference type="NCBI Taxonomy" id="61652"/>
    <lineage>
        <taxon>Bacteria</taxon>
        <taxon>Pseudomonadati</taxon>
        <taxon>Pseudomonadota</taxon>
        <taxon>Gammaproteobacteria</taxon>
        <taxon>Enterobacterales</taxon>
        <taxon>Yersiniaceae</taxon>
        <taxon>Serratia</taxon>
    </lineage>
</organism>
<dbReference type="InterPro" id="IPR029044">
    <property type="entry name" value="Nucleotide-diphossugar_trans"/>
</dbReference>
<dbReference type="EMBL" id="LR134155">
    <property type="protein sequence ID" value="VEA72739.1"/>
    <property type="molecule type" value="Genomic_DNA"/>
</dbReference>
<sequence length="308" mass="34076">MRYIIAVPTYNGGAVWRESAKNIIAFGAESQFVYVIDSGSKDDTLNVAKSHGFKTLSIESKDFNHGGTRNLAVENNIDNADVIIFLTQDAIPQPGFLEKIMAAFDDPAVAVACAYGRQLPHVDANPLARHARTFNYGATGYVSDMGSKDTMGIKTVFTSNSFSAYRVSTFKEIGGFPSSTILAEDMYFAAKAVMAGYKVAYCADAVARHSHNYSPAEEFKRYFDIGVFHQDEAWIRQAFGGAGGEGKKFILSELSYLLKNAPLWIPTACINNFSKIVGYKLGQNYKKLSPAWRKKLSMHKRYWDSVSN</sequence>
<evidence type="ECO:0000313" key="2">
    <source>
        <dbReference type="EMBL" id="VEA72739.1"/>
    </source>
</evidence>
<gene>
    <name evidence="2" type="ORF">NCTC9419_04354</name>
</gene>
<dbReference type="Proteomes" id="UP000271603">
    <property type="component" value="Chromosome"/>
</dbReference>
<feature type="domain" description="Glycosyltransferase 2-like" evidence="1">
    <location>
        <begin position="5"/>
        <end position="173"/>
    </location>
</feature>
<dbReference type="SUPFAM" id="SSF53448">
    <property type="entry name" value="Nucleotide-diphospho-sugar transferases"/>
    <property type="match status" value="1"/>
</dbReference>
<dbReference type="CDD" id="cd00761">
    <property type="entry name" value="Glyco_tranf_GTA_type"/>
    <property type="match status" value="1"/>
</dbReference>
<dbReference type="STRING" id="61652.AXX16_3602"/>
<keyword evidence="2" id="KW-0378">Hydrolase</keyword>
<dbReference type="InterPro" id="IPR001173">
    <property type="entry name" value="Glyco_trans_2-like"/>
</dbReference>
<accession>A0A447QRR0</accession>